<dbReference type="Proteomes" id="UP000470302">
    <property type="component" value="Unassembled WGS sequence"/>
</dbReference>
<keyword evidence="1" id="KW-0472">Membrane</keyword>
<proteinExistence type="predicted"/>
<dbReference type="InterPro" id="IPR031709">
    <property type="entry name" value="PutAbiC"/>
</dbReference>
<keyword evidence="1" id="KW-1133">Transmembrane helix</keyword>
<organism evidence="2 3">
    <name type="scientific">Duganella vulcania</name>
    <dbReference type="NCBI Taxonomy" id="2692166"/>
    <lineage>
        <taxon>Bacteria</taxon>
        <taxon>Pseudomonadati</taxon>
        <taxon>Pseudomonadota</taxon>
        <taxon>Betaproteobacteria</taxon>
        <taxon>Burkholderiales</taxon>
        <taxon>Oxalobacteraceae</taxon>
        <taxon>Telluria group</taxon>
        <taxon>Duganella</taxon>
    </lineage>
</organism>
<sequence>MKRWFYPIMMLCAVALPFLYYLRFHGFLTWATDQPDWGSFGSYMSGVAGPLVSAITLMFMVNSFRQQSRTSSANMFMTLMSDHVAFVRGLRTEYSGGDGGYVGIEYLKRLWDHIAKSCVDKIYEQNLAIATDENLAEFLPVISTIRGIIEFIDADSGFSAEEKKKYINLFYSRLSSVEIKLMLVHAQRQDELATLIERYPAILDLRISEPESEKLLLNYLRDSRR</sequence>
<evidence type="ECO:0000313" key="2">
    <source>
        <dbReference type="EMBL" id="MYM90292.1"/>
    </source>
</evidence>
<dbReference type="AlphaFoldDB" id="A0A845GA19"/>
<feature type="transmembrane region" description="Helical" evidence="1">
    <location>
        <begin position="41"/>
        <end position="61"/>
    </location>
</feature>
<gene>
    <name evidence="2" type="ORF">GTP91_24360</name>
</gene>
<reference evidence="2 3" key="1">
    <citation type="submission" date="2020-01" db="EMBL/GenBank/DDBJ databases">
        <title>Novel species isolated from a subtropical stream in China.</title>
        <authorList>
            <person name="Lu H."/>
        </authorList>
    </citation>
    <scope>NUCLEOTIDE SEQUENCE [LARGE SCALE GENOMIC DNA]</scope>
    <source>
        <strain evidence="2 3">FT82W</strain>
    </source>
</reference>
<evidence type="ECO:0000256" key="1">
    <source>
        <dbReference type="SAM" id="Phobius"/>
    </source>
</evidence>
<dbReference type="Pfam" id="PF16872">
    <property type="entry name" value="putAbiC"/>
    <property type="match status" value="1"/>
</dbReference>
<accession>A0A845GA19</accession>
<protein>
    <recommendedName>
        <fullName evidence="4">DUF4760 domain-containing protein</fullName>
    </recommendedName>
</protein>
<dbReference type="RefSeq" id="WP_161099096.1">
    <property type="nucleotide sequence ID" value="NZ_WWCW01000113.1"/>
</dbReference>
<comment type="caution">
    <text evidence="2">The sequence shown here is derived from an EMBL/GenBank/DDBJ whole genome shotgun (WGS) entry which is preliminary data.</text>
</comment>
<name>A0A845GA19_9BURK</name>
<evidence type="ECO:0000313" key="3">
    <source>
        <dbReference type="Proteomes" id="UP000470302"/>
    </source>
</evidence>
<evidence type="ECO:0008006" key="4">
    <source>
        <dbReference type="Google" id="ProtNLM"/>
    </source>
</evidence>
<keyword evidence="1" id="KW-0812">Transmembrane</keyword>
<dbReference type="EMBL" id="WWCW01000113">
    <property type="protein sequence ID" value="MYM90292.1"/>
    <property type="molecule type" value="Genomic_DNA"/>
</dbReference>